<feature type="domain" description="Soluble ligand binding" evidence="5">
    <location>
        <begin position="143"/>
        <end position="195"/>
    </location>
</feature>
<dbReference type="InterPro" id="IPR019554">
    <property type="entry name" value="Soluble_ligand-bd"/>
</dbReference>
<proteinExistence type="predicted"/>
<dbReference type="RefSeq" id="WP_283239362.1">
    <property type="nucleotide sequence ID" value="NZ_JASGBP010000005.1"/>
</dbReference>
<dbReference type="EMBL" id="JASGBP010000005">
    <property type="protein sequence ID" value="MDI9257687.1"/>
    <property type="molecule type" value="Genomic_DNA"/>
</dbReference>
<dbReference type="Pfam" id="PF02563">
    <property type="entry name" value="Poly_export"/>
    <property type="match status" value="1"/>
</dbReference>
<gene>
    <name evidence="6" type="ORF">QHT84_09705</name>
</gene>
<feature type="domain" description="Polysaccharide export protein N-terminal" evidence="4">
    <location>
        <begin position="44"/>
        <end position="138"/>
    </location>
</feature>
<dbReference type="InterPro" id="IPR003715">
    <property type="entry name" value="Poly_export_N"/>
</dbReference>
<evidence type="ECO:0000256" key="1">
    <source>
        <dbReference type="ARBA" id="ARBA00022729"/>
    </source>
</evidence>
<sequence length="256" mass="28427">MNFKTILRAGLFVFALSLVSCASRKDIAYLQNVDAVTTQNGVANYEPKLQNDDLLSIIVSADQPELTIPFNMPQIQGNYQINENQDGIKTYLIDAYGYIEFPVIGKIKLAGLTRSEAIAKLHGEVKEYITNPTINLRILNYKISVLGEVVRPGTFKISSERITLLEALGMAGDLTIYGKRDNILLIREVEGKMTYNRVDVTQADFINSPYYFLKQNDVLVVEPNKTRVNASAVGPNAPVIISSLSLLTTIIVLLVR</sequence>
<feature type="transmembrane region" description="Helical" evidence="2">
    <location>
        <begin position="237"/>
        <end position="255"/>
    </location>
</feature>
<name>A0ABT6XS66_9FLAO</name>
<dbReference type="Proteomes" id="UP001230035">
    <property type="component" value="Unassembled WGS sequence"/>
</dbReference>
<evidence type="ECO:0000256" key="2">
    <source>
        <dbReference type="SAM" id="Phobius"/>
    </source>
</evidence>
<dbReference type="PANTHER" id="PTHR33619:SF3">
    <property type="entry name" value="POLYSACCHARIDE EXPORT PROTEIN GFCE-RELATED"/>
    <property type="match status" value="1"/>
</dbReference>
<evidence type="ECO:0000256" key="3">
    <source>
        <dbReference type="SAM" id="SignalP"/>
    </source>
</evidence>
<evidence type="ECO:0000259" key="4">
    <source>
        <dbReference type="Pfam" id="PF02563"/>
    </source>
</evidence>
<dbReference type="PANTHER" id="PTHR33619">
    <property type="entry name" value="POLYSACCHARIDE EXPORT PROTEIN GFCE-RELATED"/>
    <property type="match status" value="1"/>
</dbReference>
<reference evidence="6 7" key="1">
    <citation type="submission" date="2023-05" db="EMBL/GenBank/DDBJ databases">
        <title>Flavobacterium sedimenti sp. nov., isolated from the sediment.</title>
        <authorList>
            <person name="Wu N."/>
        </authorList>
    </citation>
    <scope>NUCLEOTIDE SEQUENCE [LARGE SCALE GENOMIC DNA]</scope>
    <source>
        <strain evidence="6 7">YZ-48</strain>
    </source>
</reference>
<protein>
    <submittedName>
        <fullName evidence="6">Polysaccharide biosynthesis/export family protein</fullName>
    </submittedName>
</protein>
<evidence type="ECO:0000313" key="7">
    <source>
        <dbReference type="Proteomes" id="UP001230035"/>
    </source>
</evidence>
<dbReference type="InterPro" id="IPR049712">
    <property type="entry name" value="Poly_export"/>
</dbReference>
<keyword evidence="7" id="KW-1185">Reference proteome</keyword>
<feature type="signal peptide" evidence="3">
    <location>
        <begin position="1"/>
        <end position="22"/>
    </location>
</feature>
<feature type="chain" id="PRO_5045093891" evidence="3">
    <location>
        <begin position="23"/>
        <end position="256"/>
    </location>
</feature>
<dbReference type="Gene3D" id="3.30.1950.10">
    <property type="entry name" value="wza like domain"/>
    <property type="match status" value="1"/>
</dbReference>
<organism evidence="6 7">
    <name type="scientific">Flavobacterium sedimenticola</name>
    <dbReference type="NCBI Taxonomy" id="3043286"/>
    <lineage>
        <taxon>Bacteria</taxon>
        <taxon>Pseudomonadati</taxon>
        <taxon>Bacteroidota</taxon>
        <taxon>Flavobacteriia</taxon>
        <taxon>Flavobacteriales</taxon>
        <taxon>Flavobacteriaceae</taxon>
        <taxon>Flavobacterium</taxon>
    </lineage>
</organism>
<accession>A0ABT6XS66</accession>
<keyword evidence="2" id="KW-0812">Transmembrane</keyword>
<evidence type="ECO:0000313" key="6">
    <source>
        <dbReference type="EMBL" id="MDI9257687.1"/>
    </source>
</evidence>
<keyword evidence="1 3" id="KW-0732">Signal</keyword>
<evidence type="ECO:0000259" key="5">
    <source>
        <dbReference type="Pfam" id="PF10531"/>
    </source>
</evidence>
<comment type="caution">
    <text evidence="6">The sequence shown here is derived from an EMBL/GenBank/DDBJ whole genome shotgun (WGS) entry which is preliminary data.</text>
</comment>
<keyword evidence="2" id="KW-1133">Transmembrane helix</keyword>
<dbReference type="PROSITE" id="PS51257">
    <property type="entry name" value="PROKAR_LIPOPROTEIN"/>
    <property type="match status" value="1"/>
</dbReference>
<dbReference type="Pfam" id="PF10531">
    <property type="entry name" value="SLBB"/>
    <property type="match status" value="1"/>
</dbReference>
<keyword evidence="2" id="KW-0472">Membrane</keyword>